<comment type="cofactor">
    <cofactor evidence="1 4 5">
        <name>pyridoxal 5'-phosphate</name>
        <dbReference type="ChEBI" id="CHEBI:597326"/>
    </cofactor>
</comment>
<feature type="modified residue" description="N6-(pyridoxal phosphate)lysine" evidence="4 5">
    <location>
        <position position="60"/>
    </location>
</feature>
<dbReference type="GO" id="GO:0030170">
    <property type="term" value="F:pyridoxal phosphate binding"/>
    <property type="evidence" value="ECO:0007669"/>
    <property type="project" value="UniProtKB-UniRule"/>
</dbReference>
<dbReference type="InterPro" id="IPR029066">
    <property type="entry name" value="PLP-binding_barrel"/>
</dbReference>
<reference evidence="8 9" key="1">
    <citation type="submission" date="2016-04" db="EMBL/GenBank/DDBJ databases">
        <title>Genome sequence of Clostridium magnum DSM 2767.</title>
        <authorList>
            <person name="Poehlein A."/>
            <person name="Uhlig R."/>
            <person name="Fischer R."/>
            <person name="Bahl H."/>
            <person name="Daniel R."/>
        </authorList>
    </citation>
    <scope>NUCLEOTIDE SEQUENCE [LARGE SCALE GENOMIC DNA]</scope>
    <source>
        <strain evidence="8 9">DSM 2767</strain>
    </source>
</reference>
<dbReference type="EC" id="5.1.1.1" evidence="4"/>
<accession>A0A161WV71</accession>
<dbReference type="HAMAP" id="MF_01201">
    <property type="entry name" value="Ala_racemase"/>
    <property type="match status" value="1"/>
</dbReference>
<comment type="pathway">
    <text evidence="4">Amino-acid biosynthesis; D-alanine biosynthesis; D-alanine from L-alanine: step 1/1.</text>
</comment>
<proteinExistence type="inferred from homology"/>
<comment type="function">
    <text evidence="4">Catalyzes the interconversion of L-alanine and D-alanine. May also act on other amino acids.</text>
</comment>
<dbReference type="Pfam" id="PF00842">
    <property type="entry name" value="Ala_racemase_C"/>
    <property type="match status" value="1"/>
</dbReference>
<dbReference type="Proteomes" id="UP000076603">
    <property type="component" value="Unassembled WGS sequence"/>
</dbReference>
<evidence type="ECO:0000256" key="5">
    <source>
        <dbReference type="PIRSR" id="PIRSR600821-50"/>
    </source>
</evidence>
<dbReference type="GO" id="GO:0030632">
    <property type="term" value="P:D-alanine biosynthetic process"/>
    <property type="evidence" value="ECO:0007669"/>
    <property type="project" value="UniProtKB-UniRule"/>
</dbReference>
<comment type="catalytic activity">
    <reaction evidence="4">
        <text>L-alanine = D-alanine</text>
        <dbReference type="Rhea" id="RHEA:20249"/>
        <dbReference type="ChEBI" id="CHEBI:57416"/>
        <dbReference type="ChEBI" id="CHEBI:57972"/>
        <dbReference type="EC" id="5.1.1.1"/>
    </reaction>
</comment>
<dbReference type="InterPro" id="IPR001608">
    <property type="entry name" value="Ala_racemase_N"/>
</dbReference>
<feature type="binding site" evidence="4 6">
    <location>
        <position position="332"/>
    </location>
    <ligand>
        <name>substrate</name>
    </ligand>
</feature>
<keyword evidence="9" id="KW-1185">Reference proteome</keyword>
<dbReference type="PRINTS" id="PR00992">
    <property type="entry name" value="ALARACEMASE"/>
</dbReference>
<dbReference type="Gene3D" id="3.20.20.10">
    <property type="entry name" value="Alanine racemase"/>
    <property type="match status" value="1"/>
</dbReference>
<dbReference type="InterPro" id="IPR009006">
    <property type="entry name" value="Ala_racemase/Decarboxylase_C"/>
</dbReference>
<dbReference type="Gene3D" id="2.40.37.10">
    <property type="entry name" value="Lyase, Ornithine Decarboxylase, Chain A, domain 1"/>
    <property type="match status" value="1"/>
</dbReference>
<dbReference type="NCBIfam" id="TIGR00492">
    <property type="entry name" value="alr"/>
    <property type="match status" value="1"/>
</dbReference>
<comment type="similarity">
    <text evidence="4">Belongs to the alanine racemase family.</text>
</comment>
<dbReference type="InterPro" id="IPR000821">
    <property type="entry name" value="Ala_racemase"/>
</dbReference>
<protein>
    <recommendedName>
        <fullName evidence="4">Alanine racemase</fullName>
        <ecNumber evidence="4">5.1.1.1</ecNumber>
    </recommendedName>
</protein>
<dbReference type="SUPFAM" id="SSF50621">
    <property type="entry name" value="Alanine racemase C-terminal domain-like"/>
    <property type="match status" value="1"/>
</dbReference>
<evidence type="ECO:0000313" key="8">
    <source>
        <dbReference type="EMBL" id="KZL90768.1"/>
    </source>
</evidence>
<feature type="active site" description="Proton acceptor; specific for L-alanine" evidence="4">
    <location>
        <position position="288"/>
    </location>
</feature>
<dbReference type="GO" id="GO:0005829">
    <property type="term" value="C:cytosol"/>
    <property type="evidence" value="ECO:0007669"/>
    <property type="project" value="TreeGrafter"/>
</dbReference>
<dbReference type="GO" id="GO:0008784">
    <property type="term" value="F:alanine racemase activity"/>
    <property type="evidence" value="ECO:0007669"/>
    <property type="project" value="UniProtKB-UniRule"/>
</dbReference>
<dbReference type="CDD" id="cd00430">
    <property type="entry name" value="PLPDE_III_AR"/>
    <property type="match status" value="1"/>
</dbReference>
<evidence type="ECO:0000256" key="6">
    <source>
        <dbReference type="PIRSR" id="PIRSR600821-52"/>
    </source>
</evidence>
<evidence type="ECO:0000256" key="2">
    <source>
        <dbReference type="ARBA" id="ARBA00022898"/>
    </source>
</evidence>
<sequence length="394" mass="44610">MDRTIIYNLVNSVAIGEKETLKYPIPEVNEIDINLSQFRRNFNIIRNLVKPNVKFMAVLKGDAYGHGLIPIAYELEKCKCDILGVVRLVEAFTLREAGIKMPINLLAPIVPSQAPWVVKYNITPMIDKEEIIDALEKASTEADKIINIHIKINTGLNRYGIQPEEAVDFIRRVHELYSHINIEAIYTHFQDPDFNPKFTKMQIKCFDEVINKLKKENLMPKIAHAAGSTGILMYPESHYDMVRCGIILFGLEHKSGEKNLPEGVKPLITLKGRIMKLGLIKAGEAGGYGDKFIAKKDTPVAIIGLGYADGVTREWKEVLIAGKRVSVINYFMDSMIVDISDLKEAVMEFDEVVIIGSQGAESISWQEACKHIGSYVDEQIQRITERVPRHYFYE</sequence>
<dbReference type="InterPro" id="IPR011079">
    <property type="entry name" value="Ala_racemase_C"/>
</dbReference>
<name>A0A161WV71_9CLOT</name>
<evidence type="ECO:0000256" key="3">
    <source>
        <dbReference type="ARBA" id="ARBA00023235"/>
    </source>
</evidence>
<keyword evidence="2 4" id="KW-0663">Pyridoxal phosphate</keyword>
<dbReference type="AlphaFoldDB" id="A0A161WV71"/>
<dbReference type="SMART" id="SM01005">
    <property type="entry name" value="Ala_racemase_C"/>
    <property type="match status" value="1"/>
</dbReference>
<dbReference type="UniPathway" id="UPA00042">
    <property type="reaction ID" value="UER00497"/>
</dbReference>
<dbReference type="PROSITE" id="PS00395">
    <property type="entry name" value="ALANINE_RACEMASE"/>
    <property type="match status" value="1"/>
</dbReference>
<organism evidence="8 9">
    <name type="scientific">Clostridium magnum DSM 2767</name>
    <dbReference type="NCBI Taxonomy" id="1121326"/>
    <lineage>
        <taxon>Bacteria</taxon>
        <taxon>Bacillati</taxon>
        <taxon>Bacillota</taxon>
        <taxon>Clostridia</taxon>
        <taxon>Eubacteriales</taxon>
        <taxon>Clostridiaceae</taxon>
        <taxon>Clostridium</taxon>
    </lineage>
</organism>
<evidence type="ECO:0000259" key="7">
    <source>
        <dbReference type="SMART" id="SM01005"/>
    </source>
</evidence>
<keyword evidence="3 4" id="KW-0413">Isomerase</keyword>
<dbReference type="PANTHER" id="PTHR30511:SF0">
    <property type="entry name" value="ALANINE RACEMASE, CATABOLIC-RELATED"/>
    <property type="match status" value="1"/>
</dbReference>
<feature type="binding site" evidence="4 6">
    <location>
        <position position="158"/>
    </location>
    <ligand>
        <name>substrate</name>
    </ligand>
</feature>
<feature type="active site" description="Proton acceptor; specific for D-alanine" evidence="4">
    <location>
        <position position="60"/>
    </location>
</feature>
<dbReference type="Pfam" id="PF01168">
    <property type="entry name" value="Ala_racemase_N"/>
    <property type="match status" value="1"/>
</dbReference>
<dbReference type="PATRIC" id="fig|1121326.3.peg.3719"/>
<dbReference type="EMBL" id="LWAE01000004">
    <property type="protein sequence ID" value="KZL90768.1"/>
    <property type="molecule type" value="Genomic_DNA"/>
</dbReference>
<gene>
    <name evidence="8" type="primary">alr_2</name>
    <name evidence="8" type="ORF">CLMAG_36760</name>
</gene>
<dbReference type="PANTHER" id="PTHR30511">
    <property type="entry name" value="ALANINE RACEMASE"/>
    <property type="match status" value="1"/>
</dbReference>
<dbReference type="InterPro" id="IPR020622">
    <property type="entry name" value="Ala_racemase_pyridoxalP-BS"/>
</dbReference>
<comment type="caution">
    <text evidence="8">The sequence shown here is derived from an EMBL/GenBank/DDBJ whole genome shotgun (WGS) entry which is preliminary data.</text>
</comment>
<dbReference type="SUPFAM" id="SSF51419">
    <property type="entry name" value="PLP-binding barrel"/>
    <property type="match status" value="1"/>
</dbReference>
<evidence type="ECO:0000313" key="9">
    <source>
        <dbReference type="Proteomes" id="UP000076603"/>
    </source>
</evidence>
<dbReference type="FunFam" id="3.20.20.10:FF:000002">
    <property type="entry name" value="Alanine racemase"/>
    <property type="match status" value="1"/>
</dbReference>
<evidence type="ECO:0000256" key="1">
    <source>
        <dbReference type="ARBA" id="ARBA00001933"/>
    </source>
</evidence>
<dbReference type="STRING" id="1121326.CLMAG_36760"/>
<evidence type="ECO:0000256" key="4">
    <source>
        <dbReference type="HAMAP-Rule" id="MF_01201"/>
    </source>
</evidence>
<feature type="domain" description="Alanine racemase C-terminal" evidence="7">
    <location>
        <begin position="267"/>
        <end position="392"/>
    </location>
</feature>
<dbReference type="RefSeq" id="WP_066625515.1">
    <property type="nucleotide sequence ID" value="NZ_FQXL01000067.1"/>
</dbReference>
<dbReference type="OrthoDB" id="9813814at2"/>